<reference evidence="2" key="1">
    <citation type="journal article" date="2022" name="Int. J. Mol. Sci.">
        <title>Draft Genome of Tanacetum Coccineum: Genomic Comparison of Closely Related Tanacetum-Family Plants.</title>
        <authorList>
            <person name="Yamashiro T."/>
            <person name="Shiraishi A."/>
            <person name="Nakayama K."/>
            <person name="Satake H."/>
        </authorList>
    </citation>
    <scope>NUCLEOTIDE SEQUENCE</scope>
</reference>
<protein>
    <recommendedName>
        <fullName evidence="4">Integrase zinc-binding domain-containing protein</fullName>
    </recommendedName>
</protein>
<comment type="caution">
    <text evidence="2">The sequence shown here is derived from an EMBL/GenBank/DDBJ whole genome shotgun (WGS) entry which is preliminary data.</text>
</comment>
<sequence length="75" mass="8464">MGSCGMHIGPRAVVRKAMRQGYYWPTMHADAKKKEDKVTHAKFNDPPVPRLPKHTVTSNTSPCPLSMWDGHPKDH</sequence>
<evidence type="ECO:0000313" key="3">
    <source>
        <dbReference type="Proteomes" id="UP001151760"/>
    </source>
</evidence>
<proteinExistence type="predicted"/>
<reference evidence="2" key="2">
    <citation type="submission" date="2022-01" db="EMBL/GenBank/DDBJ databases">
        <authorList>
            <person name="Yamashiro T."/>
            <person name="Shiraishi A."/>
            <person name="Satake H."/>
            <person name="Nakayama K."/>
        </authorList>
    </citation>
    <scope>NUCLEOTIDE SEQUENCE</scope>
</reference>
<feature type="compositionally biased region" description="Basic and acidic residues" evidence="1">
    <location>
        <begin position="29"/>
        <end position="43"/>
    </location>
</feature>
<evidence type="ECO:0000256" key="1">
    <source>
        <dbReference type="SAM" id="MobiDB-lite"/>
    </source>
</evidence>
<evidence type="ECO:0008006" key="4">
    <source>
        <dbReference type="Google" id="ProtNLM"/>
    </source>
</evidence>
<dbReference type="EMBL" id="BQNB010017160">
    <property type="protein sequence ID" value="GJT60015.1"/>
    <property type="molecule type" value="Genomic_DNA"/>
</dbReference>
<name>A0ABQ5FAQ6_9ASTR</name>
<keyword evidence="3" id="KW-1185">Reference proteome</keyword>
<evidence type="ECO:0000313" key="2">
    <source>
        <dbReference type="EMBL" id="GJT60015.1"/>
    </source>
</evidence>
<dbReference type="Proteomes" id="UP001151760">
    <property type="component" value="Unassembled WGS sequence"/>
</dbReference>
<gene>
    <name evidence="2" type="ORF">Tco_1003548</name>
</gene>
<feature type="region of interest" description="Disordered" evidence="1">
    <location>
        <begin position="29"/>
        <end position="75"/>
    </location>
</feature>
<organism evidence="2 3">
    <name type="scientific">Tanacetum coccineum</name>
    <dbReference type="NCBI Taxonomy" id="301880"/>
    <lineage>
        <taxon>Eukaryota</taxon>
        <taxon>Viridiplantae</taxon>
        <taxon>Streptophyta</taxon>
        <taxon>Embryophyta</taxon>
        <taxon>Tracheophyta</taxon>
        <taxon>Spermatophyta</taxon>
        <taxon>Magnoliopsida</taxon>
        <taxon>eudicotyledons</taxon>
        <taxon>Gunneridae</taxon>
        <taxon>Pentapetalae</taxon>
        <taxon>asterids</taxon>
        <taxon>campanulids</taxon>
        <taxon>Asterales</taxon>
        <taxon>Asteraceae</taxon>
        <taxon>Asteroideae</taxon>
        <taxon>Anthemideae</taxon>
        <taxon>Anthemidinae</taxon>
        <taxon>Tanacetum</taxon>
    </lineage>
</organism>
<accession>A0ABQ5FAQ6</accession>